<dbReference type="KEGG" id="bomb:GT348_03300"/>
<evidence type="ECO:0000313" key="2">
    <source>
        <dbReference type="Proteomes" id="UP000463975"/>
    </source>
</evidence>
<dbReference type="RefSeq" id="WP_160618497.1">
    <property type="nucleotide sequence ID" value="NZ_CP047652.1"/>
</dbReference>
<dbReference type="InterPro" id="IPR010466">
    <property type="entry name" value="DUF1058"/>
</dbReference>
<dbReference type="Gene3D" id="2.30.30.40">
    <property type="entry name" value="SH3 Domains"/>
    <property type="match status" value="1"/>
</dbReference>
<accession>A0A6P1NFX0</accession>
<proteinExistence type="predicted"/>
<organism evidence="1 2">
    <name type="scientific">Aristophania vespae</name>
    <dbReference type="NCBI Taxonomy" id="2697033"/>
    <lineage>
        <taxon>Bacteria</taxon>
        <taxon>Pseudomonadati</taxon>
        <taxon>Pseudomonadota</taxon>
        <taxon>Alphaproteobacteria</taxon>
        <taxon>Acetobacterales</taxon>
        <taxon>Acetobacteraceae</taxon>
        <taxon>Aristophania</taxon>
    </lineage>
</organism>
<keyword evidence="2" id="KW-1185">Reference proteome</keyword>
<evidence type="ECO:0008006" key="3">
    <source>
        <dbReference type="Google" id="ProtNLM"/>
    </source>
</evidence>
<name>A0A6P1NFX0_9PROT</name>
<reference evidence="1 2" key="1">
    <citation type="submission" date="2020-01" db="EMBL/GenBank/DDBJ databases">
        <title>Genome sequencing of strain KACC 21507.</title>
        <authorList>
            <person name="Heo J."/>
            <person name="Kim S.-J."/>
            <person name="Kim J.-S."/>
            <person name="Hong S.-B."/>
            <person name="Kwon S.-W."/>
        </authorList>
    </citation>
    <scope>NUCLEOTIDE SEQUENCE [LARGE SCALE GENOMIC DNA]</scope>
    <source>
        <strain evidence="1 2">KACC 21507</strain>
    </source>
</reference>
<dbReference type="Pfam" id="PF06347">
    <property type="entry name" value="SH3_4"/>
    <property type="match status" value="2"/>
</dbReference>
<evidence type="ECO:0000313" key="1">
    <source>
        <dbReference type="EMBL" id="QHI95420.1"/>
    </source>
</evidence>
<dbReference type="Proteomes" id="UP000463975">
    <property type="component" value="Chromosome"/>
</dbReference>
<gene>
    <name evidence="1" type="ORF">GT348_03300</name>
</gene>
<sequence length="288" mass="32099">MKLLHFHHVKLVSLAILLLMTVMLCCSYETYAVTAHHSSHAKLRSKKITPHKNKKKHRKIRVLKKHSQPVSAGPKAAAITAGTAAVAAGAVAQKPAQAEAQPALPELEKGTETGYPIPRFASLRADRVYMRRGPGERYPIDWVYHRRGLPVKIEREFGVWRLVEDSDGQKGWVHQVTLRGSRTFVVMGPEKALKGELNGAKQKHADPLIVGYLAEQDVSHKDEHDIYLVNSTGTGQKIIAILKPGTVGRLIECPQGTLWCHVSVSNYDGWLDRRLIWGLLPNEFIQPS</sequence>
<dbReference type="EMBL" id="CP047652">
    <property type="protein sequence ID" value="QHI95420.1"/>
    <property type="molecule type" value="Genomic_DNA"/>
</dbReference>
<protein>
    <recommendedName>
        <fullName evidence="3">SH3 domain-containing protein</fullName>
    </recommendedName>
</protein>
<dbReference type="AlphaFoldDB" id="A0A6P1NFX0"/>